<gene>
    <name evidence="1" type="ORF">IV38_GL001696</name>
    <name evidence="2" type="ORF">IV40_GL001519</name>
</gene>
<dbReference type="Proteomes" id="UP000051645">
    <property type="component" value="Unassembled WGS sequence"/>
</dbReference>
<evidence type="ECO:0000313" key="2">
    <source>
        <dbReference type="EMBL" id="KRN30882.1"/>
    </source>
</evidence>
<proteinExistence type="predicted"/>
<name>A0A0R2FHX9_9LACO</name>
<dbReference type="Proteomes" id="UP000051751">
    <property type="component" value="Unassembled WGS sequence"/>
</dbReference>
<accession>A0A0R2FHX9</accession>
<dbReference type="InterPro" id="IPR000944">
    <property type="entry name" value="Tscrpt_reg_Rrf2"/>
</dbReference>
<dbReference type="NCBIfam" id="TIGR00738">
    <property type="entry name" value="rrf2_super"/>
    <property type="match status" value="1"/>
</dbReference>
<dbReference type="EMBL" id="JQAZ01000005">
    <property type="protein sequence ID" value="KRN30882.1"/>
    <property type="molecule type" value="Genomic_DNA"/>
</dbReference>
<dbReference type="PANTHER" id="PTHR33221">
    <property type="entry name" value="WINGED HELIX-TURN-HELIX TRANSCRIPTIONAL REGULATOR, RRF2 FAMILY"/>
    <property type="match status" value="1"/>
</dbReference>
<reference evidence="3 4" key="1">
    <citation type="journal article" date="2015" name="Genome Announc.">
        <title>Expanding the biotechnology potential of lactobacilli through comparative genomics of 213 strains and associated genera.</title>
        <authorList>
            <person name="Sun Z."/>
            <person name="Harris H.M."/>
            <person name="McCann A."/>
            <person name="Guo C."/>
            <person name="Argimon S."/>
            <person name="Zhang W."/>
            <person name="Yang X."/>
            <person name="Jeffery I.B."/>
            <person name="Cooney J.C."/>
            <person name="Kagawa T.F."/>
            <person name="Liu W."/>
            <person name="Song Y."/>
            <person name="Salvetti E."/>
            <person name="Wrobel A."/>
            <person name="Rasinkangas P."/>
            <person name="Parkhill J."/>
            <person name="Rea M.C."/>
            <person name="O'Sullivan O."/>
            <person name="Ritari J."/>
            <person name="Douillard F.P."/>
            <person name="Paul Ross R."/>
            <person name="Yang R."/>
            <person name="Briner A.E."/>
            <person name="Felis G.E."/>
            <person name="de Vos W.M."/>
            <person name="Barrangou R."/>
            <person name="Klaenhammer T.R."/>
            <person name="Caufield P.W."/>
            <person name="Cui Y."/>
            <person name="Zhang H."/>
            <person name="O'Toole P.W."/>
        </authorList>
    </citation>
    <scope>NUCLEOTIDE SEQUENCE [LARGE SCALE GENOMIC DNA]</scope>
    <source>
        <strain evidence="1 4">ATCC BAA-66</strain>
        <strain evidence="2 3">DSM 13344</strain>
    </source>
</reference>
<dbReference type="GO" id="GO:0005829">
    <property type="term" value="C:cytosol"/>
    <property type="evidence" value="ECO:0007669"/>
    <property type="project" value="TreeGrafter"/>
</dbReference>
<dbReference type="SUPFAM" id="SSF46785">
    <property type="entry name" value="Winged helix' DNA-binding domain"/>
    <property type="match status" value="1"/>
</dbReference>
<protein>
    <recommendedName>
        <fullName evidence="5">Rrf2 family transcriptional regulator</fullName>
    </recommendedName>
</protein>
<dbReference type="OrthoDB" id="9808360at2"/>
<dbReference type="InterPro" id="IPR036388">
    <property type="entry name" value="WH-like_DNA-bd_sf"/>
</dbReference>
<dbReference type="PATRIC" id="fig|81857.3.peg.1706"/>
<evidence type="ECO:0000313" key="1">
    <source>
        <dbReference type="EMBL" id="KRN28242.1"/>
    </source>
</evidence>
<dbReference type="STRING" id="81857.IV38_GL001696"/>
<dbReference type="Pfam" id="PF02082">
    <property type="entry name" value="Rrf2"/>
    <property type="match status" value="1"/>
</dbReference>
<sequence length="175" mass="19536">MQLTKGFEQAVCIITLLATQDPQRPISSQVIHHRLGGSQTYLRKIIRKLVVAGLVKSISGNNGGFSLARGPESITIYDIVTATEGQINSYPDSGLIDTVFQDFRPVAHQGAQVINQVFHAADERWADYLKTQTVFELIAQTLGQEDIPTVDWNDSDEHRELLIQKLVHNLKDDLN</sequence>
<dbReference type="GO" id="GO:0003700">
    <property type="term" value="F:DNA-binding transcription factor activity"/>
    <property type="evidence" value="ECO:0007669"/>
    <property type="project" value="TreeGrafter"/>
</dbReference>
<dbReference type="InterPro" id="IPR030489">
    <property type="entry name" value="TR_Rrf2-type_CS"/>
</dbReference>
<evidence type="ECO:0000313" key="3">
    <source>
        <dbReference type="Proteomes" id="UP000051645"/>
    </source>
</evidence>
<organism evidence="1 4">
    <name type="scientific">Lactobacillus selangorensis</name>
    <dbReference type="NCBI Taxonomy" id="81857"/>
    <lineage>
        <taxon>Bacteria</taxon>
        <taxon>Bacillati</taxon>
        <taxon>Bacillota</taxon>
        <taxon>Bacilli</taxon>
        <taxon>Lactobacillales</taxon>
        <taxon>Lactobacillaceae</taxon>
        <taxon>Lactobacillus</taxon>
    </lineage>
</organism>
<evidence type="ECO:0000313" key="4">
    <source>
        <dbReference type="Proteomes" id="UP000051751"/>
    </source>
</evidence>
<dbReference type="PROSITE" id="PS01332">
    <property type="entry name" value="HTH_RRF2_1"/>
    <property type="match status" value="1"/>
</dbReference>
<dbReference type="Gene3D" id="1.10.10.10">
    <property type="entry name" value="Winged helix-like DNA-binding domain superfamily/Winged helix DNA-binding domain"/>
    <property type="match status" value="1"/>
</dbReference>
<comment type="caution">
    <text evidence="1">The sequence shown here is derived from an EMBL/GenBank/DDBJ whole genome shotgun (WGS) entry which is preliminary data.</text>
</comment>
<dbReference type="InterPro" id="IPR036390">
    <property type="entry name" value="WH_DNA-bd_sf"/>
</dbReference>
<dbReference type="EMBL" id="JQAT01000004">
    <property type="protein sequence ID" value="KRN28242.1"/>
    <property type="molecule type" value="Genomic_DNA"/>
</dbReference>
<dbReference type="PANTHER" id="PTHR33221:SF9">
    <property type="entry name" value="RRF2 FAMILY PROTEIN"/>
    <property type="match status" value="1"/>
</dbReference>
<dbReference type="RefSeq" id="WP_057769981.1">
    <property type="nucleotide sequence ID" value="NZ_JQAT01000004.1"/>
</dbReference>
<keyword evidence="3" id="KW-1185">Reference proteome</keyword>
<dbReference type="AlphaFoldDB" id="A0A0R2FHX9"/>
<dbReference type="PROSITE" id="PS51197">
    <property type="entry name" value="HTH_RRF2_2"/>
    <property type="match status" value="1"/>
</dbReference>
<evidence type="ECO:0008006" key="5">
    <source>
        <dbReference type="Google" id="ProtNLM"/>
    </source>
</evidence>